<feature type="coiled-coil region" evidence="6">
    <location>
        <begin position="223"/>
        <end position="257"/>
    </location>
</feature>
<evidence type="ECO:0000256" key="1">
    <source>
        <dbReference type="ARBA" id="ARBA00004245"/>
    </source>
</evidence>
<evidence type="ECO:0000256" key="5">
    <source>
        <dbReference type="ARBA" id="ARBA00023212"/>
    </source>
</evidence>
<dbReference type="InterPro" id="IPR027329">
    <property type="entry name" value="TPX2_C"/>
</dbReference>
<sequence>MPIYEESDHLIRNAKSNLKPVVKHDSKPSENVVPNEASGDYDDHKAYVRTIESDYQKNEVNAASPIVISSSEDVNSLTEHEVPHKKNIHLETDVAEIPMGDSDPKALLTLNAPNNALPKYTVSQPFTLATDNRASGTSISATATRSISDKKHAYMSKTMLPNLVKKTQASLHLESRKPLQPDTTKHIDEENVCSVSLATASSKAFKSRTTVALAPTFRVSQRAEKWKEFYYQLEQKKQALEAKRIEYDARKKEEEEAALKQLRKSLNFKATPIPSFYHDGPPQKAELKKVPTTRAKLPTFGRIKSCGHSTHNPPPADNKVRRRANRLRLNDADISRSSPNNGTPPRKTVEKRKHEALKPVKASEPSCAKPAEQEIVDPADQS</sequence>
<evidence type="ECO:0000256" key="3">
    <source>
        <dbReference type="ARBA" id="ARBA00022490"/>
    </source>
</evidence>
<organism evidence="9 10">
    <name type="scientific">Platanthera guangdongensis</name>
    <dbReference type="NCBI Taxonomy" id="2320717"/>
    <lineage>
        <taxon>Eukaryota</taxon>
        <taxon>Viridiplantae</taxon>
        <taxon>Streptophyta</taxon>
        <taxon>Embryophyta</taxon>
        <taxon>Tracheophyta</taxon>
        <taxon>Spermatophyta</taxon>
        <taxon>Magnoliopsida</taxon>
        <taxon>Liliopsida</taxon>
        <taxon>Asparagales</taxon>
        <taxon>Orchidaceae</taxon>
        <taxon>Orchidoideae</taxon>
        <taxon>Orchideae</taxon>
        <taxon>Orchidinae</taxon>
        <taxon>Platanthera</taxon>
    </lineage>
</organism>
<feature type="domain" description="TPX2 C-terminal" evidence="8">
    <location>
        <begin position="216"/>
        <end position="289"/>
    </location>
</feature>
<dbReference type="PANTHER" id="PTHR46372:SF2">
    <property type="entry name" value="PROTEIN WVD2-LIKE 3"/>
    <property type="match status" value="1"/>
</dbReference>
<dbReference type="Proteomes" id="UP001412067">
    <property type="component" value="Unassembled WGS sequence"/>
</dbReference>
<comment type="similarity">
    <text evidence="2">Belongs to the TPX2 family.</text>
</comment>
<comment type="caution">
    <text evidence="9">The sequence shown here is derived from an EMBL/GenBank/DDBJ whole genome shotgun (WGS) entry which is preliminary data.</text>
</comment>
<evidence type="ECO:0000256" key="6">
    <source>
        <dbReference type="SAM" id="Coils"/>
    </source>
</evidence>
<evidence type="ECO:0000256" key="4">
    <source>
        <dbReference type="ARBA" id="ARBA00022701"/>
    </source>
</evidence>
<keyword evidence="6" id="KW-0175">Coiled coil</keyword>
<dbReference type="InterPro" id="IPR044806">
    <property type="entry name" value="WVD2/WDL1-4"/>
</dbReference>
<feature type="region of interest" description="Disordered" evidence="7">
    <location>
        <begin position="299"/>
        <end position="382"/>
    </location>
</feature>
<dbReference type="PANTHER" id="PTHR46372">
    <property type="entry name" value="PROTEIN WVD2-LIKE 3"/>
    <property type="match status" value="1"/>
</dbReference>
<evidence type="ECO:0000259" key="8">
    <source>
        <dbReference type="Pfam" id="PF06886"/>
    </source>
</evidence>
<name>A0ABR2MGI0_9ASPA</name>
<keyword evidence="4" id="KW-0493">Microtubule</keyword>
<evidence type="ECO:0000256" key="2">
    <source>
        <dbReference type="ARBA" id="ARBA00005885"/>
    </source>
</evidence>
<dbReference type="EMBL" id="JBBWWR010000008">
    <property type="protein sequence ID" value="KAK8962799.1"/>
    <property type="molecule type" value="Genomic_DNA"/>
</dbReference>
<gene>
    <name evidence="9" type="primary">WVD2</name>
    <name evidence="9" type="ORF">KSP40_PGU021222</name>
</gene>
<comment type="subcellular location">
    <subcellularLocation>
        <location evidence="1">Cytoplasm</location>
        <location evidence="1">Cytoskeleton</location>
    </subcellularLocation>
</comment>
<proteinExistence type="inferred from homology"/>
<accession>A0ABR2MGI0</accession>
<evidence type="ECO:0000313" key="9">
    <source>
        <dbReference type="EMBL" id="KAK8962799.1"/>
    </source>
</evidence>
<dbReference type="Pfam" id="PF06886">
    <property type="entry name" value="TPX2"/>
    <property type="match status" value="1"/>
</dbReference>
<keyword evidence="5" id="KW-0206">Cytoskeleton</keyword>
<keyword evidence="3" id="KW-0963">Cytoplasm</keyword>
<reference evidence="9 10" key="1">
    <citation type="journal article" date="2022" name="Nat. Plants">
        <title>Genomes of leafy and leafless Platanthera orchids illuminate the evolution of mycoheterotrophy.</title>
        <authorList>
            <person name="Li M.H."/>
            <person name="Liu K.W."/>
            <person name="Li Z."/>
            <person name="Lu H.C."/>
            <person name="Ye Q.L."/>
            <person name="Zhang D."/>
            <person name="Wang J.Y."/>
            <person name="Li Y.F."/>
            <person name="Zhong Z.M."/>
            <person name="Liu X."/>
            <person name="Yu X."/>
            <person name="Liu D.K."/>
            <person name="Tu X.D."/>
            <person name="Liu B."/>
            <person name="Hao Y."/>
            <person name="Liao X.Y."/>
            <person name="Jiang Y.T."/>
            <person name="Sun W.H."/>
            <person name="Chen J."/>
            <person name="Chen Y.Q."/>
            <person name="Ai Y."/>
            <person name="Zhai J.W."/>
            <person name="Wu S.S."/>
            <person name="Zhou Z."/>
            <person name="Hsiao Y.Y."/>
            <person name="Wu W.L."/>
            <person name="Chen Y.Y."/>
            <person name="Lin Y.F."/>
            <person name="Hsu J.L."/>
            <person name="Li C.Y."/>
            <person name="Wang Z.W."/>
            <person name="Zhao X."/>
            <person name="Zhong W.Y."/>
            <person name="Ma X.K."/>
            <person name="Ma L."/>
            <person name="Huang J."/>
            <person name="Chen G.Z."/>
            <person name="Huang M.Z."/>
            <person name="Huang L."/>
            <person name="Peng D.H."/>
            <person name="Luo Y.B."/>
            <person name="Zou S.Q."/>
            <person name="Chen S.P."/>
            <person name="Lan S."/>
            <person name="Tsai W.C."/>
            <person name="Van de Peer Y."/>
            <person name="Liu Z.J."/>
        </authorList>
    </citation>
    <scope>NUCLEOTIDE SEQUENCE [LARGE SCALE GENOMIC DNA]</scope>
    <source>
        <strain evidence="9">Lor288</strain>
    </source>
</reference>
<feature type="region of interest" description="Disordered" evidence="7">
    <location>
        <begin position="16"/>
        <end position="40"/>
    </location>
</feature>
<evidence type="ECO:0000313" key="10">
    <source>
        <dbReference type="Proteomes" id="UP001412067"/>
    </source>
</evidence>
<keyword evidence="10" id="KW-1185">Reference proteome</keyword>
<protein>
    <submittedName>
        <fullName evidence="9">Protein WAVE-DAMPENED 2</fullName>
    </submittedName>
</protein>
<evidence type="ECO:0000256" key="7">
    <source>
        <dbReference type="SAM" id="MobiDB-lite"/>
    </source>
</evidence>